<organism evidence="9 10">
    <name type="scientific">Paludisphaera borealis</name>
    <dbReference type="NCBI Taxonomy" id="1387353"/>
    <lineage>
        <taxon>Bacteria</taxon>
        <taxon>Pseudomonadati</taxon>
        <taxon>Planctomycetota</taxon>
        <taxon>Planctomycetia</taxon>
        <taxon>Isosphaerales</taxon>
        <taxon>Isosphaeraceae</taxon>
        <taxon>Paludisphaera</taxon>
    </lineage>
</organism>
<dbReference type="Gene3D" id="1.20.1540.10">
    <property type="entry name" value="Rhomboid-like"/>
    <property type="match status" value="1"/>
</dbReference>
<evidence type="ECO:0000256" key="3">
    <source>
        <dbReference type="ARBA" id="ARBA00022692"/>
    </source>
</evidence>
<evidence type="ECO:0000256" key="5">
    <source>
        <dbReference type="ARBA" id="ARBA00022989"/>
    </source>
</evidence>
<dbReference type="KEGG" id="pbor:BSF38_02628"/>
<evidence type="ECO:0000256" key="1">
    <source>
        <dbReference type="ARBA" id="ARBA00004141"/>
    </source>
</evidence>
<keyword evidence="10" id="KW-1185">Reference proteome</keyword>
<dbReference type="PANTHER" id="PTHR43731:SF14">
    <property type="entry name" value="PRESENILIN-ASSOCIATED RHOMBOID-LIKE PROTEIN, MITOCHONDRIAL"/>
    <property type="match status" value="1"/>
</dbReference>
<dbReference type="InterPro" id="IPR035952">
    <property type="entry name" value="Rhomboid-like_sf"/>
</dbReference>
<dbReference type="GO" id="GO:0006508">
    <property type="term" value="P:proteolysis"/>
    <property type="evidence" value="ECO:0007669"/>
    <property type="project" value="UniProtKB-KW"/>
</dbReference>
<sequence length="272" mass="29652">MVLPLGDLQPTRITPFVTYALIAINVVMYVVQVDRGEDFKFALAATPWEITHNRDIDEPIVNPQQAVRVQDPRDPFGERIPANAPPDVIPHAPCPIPIWLTLFTSMFLHGSPMHLAGNMLYLWIVGDNVEEVLGEVRYLIVYLACGLAGSLLQIAAAPNSMIPTLGASGAIAGIMGAYVVWFPHNQIRVLVFRFITVLPAVVVIGGWIVLQIYLGSQAFGKMGESGGVAYLAHVGGAATGILVALLFYNRAQYIKAMDAHLQGWQTSPYQGY</sequence>
<dbReference type="SUPFAM" id="SSF144091">
    <property type="entry name" value="Rhomboid-like"/>
    <property type="match status" value="1"/>
</dbReference>
<gene>
    <name evidence="9" type="primary">gluP_4</name>
    <name evidence="9" type="ORF">BSF38_02628</name>
</gene>
<dbReference type="OrthoDB" id="9813074at2"/>
<evidence type="ECO:0000256" key="6">
    <source>
        <dbReference type="ARBA" id="ARBA00023136"/>
    </source>
</evidence>
<feature type="transmembrane region" description="Helical" evidence="7">
    <location>
        <begin position="194"/>
        <end position="215"/>
    </location>
</feature>
<feature type="transmembrane region" description="Helical" evidence="7">
    <location>
        <begin position="96"/>
        <end position="124"/>
    </location>
</feature>
<evidence type="ECO:0000313" key="10">
    <source>
        <dbReference type="Proteomes" id="UP000186309"/>
    </source>
</evidence>
<dbReference type="RefSeq" id="WP_076346246.1">
    <property type="nucleotide sequence ID" value="NZ_CP019082.1"/>
</dbReference>
<dbReference type="GO" id="GO:0016020">
    <property type="term" value="C:membrane"/>
    <property type="evidence" value="ECO:0007669"/>
    <property type="project" value="UniProtKB-SubCell"/>
</dbReference>
<feature type="domain" description="Peptidase S54 rhomboid" evidence="8">
    <location>
        <begin position="99"/>
        <end position="249"/>
    </location>
</feature>
<dbReference type="Proteomes" id="UP000186309">
    <property type="component" value="Chromosome"/>
</dbReference>
<dbReference type="AlphaFoldDB" id="A0A1U7CQA3"/>
<feature type="transmembrane region" description="Helical" evidence="7">
    <location>
        <begin position="227"/>
        <end position="248"/>
    </location>
</feature>
<dbReference type="InterPro" id="IPR050925">
    <property type="entry name" value="Rhomboid_protease_S54"/>
</dbReference>
<keyword evidence="6 7" id="KW-0472">Membrane</keyword>
<dbReference type="PANTHER" id="PTHR43731">
    <property type="entry name" value="RHOMBOID PROTEASE"/>
    <property type="match status" value="1"/>
</dbReference>
<reference evidence="10" key="1">
    <citation type="submission" date="2016-12" db="EMBL/GenBank/DDBJ databases">
        <title>Comparative genomics of four Isosphaeraceae planctomycetes: a common pool of plasmids and glycoside hydrolase genes.</title>
        <authorList>
            <person name="Ivanova A."/>
        </authorList>
    </citation>
    <scope>NUCLEOTIDE SEQUENCE [LARGE SCALE GENOMIC DNA]</scope>
    <source>
        <strain evidence="10">PX4</strain>
    </source>
</reference>
<evidence type="ECO:0000259" key="8">
    <source>
        <dbReference type="Pfam" id="PF01694"/>
    </source>
</evidence>
<keyword evidence="5 7" id="KW-1133">Transmembrane helix</keyword>
<evidence type="ECO:0000256" key="7">
    <source>
        <dbReference type="SAM" id="Phobius"/>
    </source>
</evidence>
<accession>A0A1U7CQA3</accession>
<dbReference type="STRING" id="1387353.BSF38_02628"/>
<evidence type="ECO:0000256" key="2">
    <source>
        <dbReference type="ARBA" id="ARBA00009045"/>
    </source>
</evidence>
<keyword evidence="4 9" id="KW-0378">Hydrolase</keyword>
<dbReference type="InterPro" id="IPR022764">
    <property type="entry name" value="Peptidase_S54_rhomboid_dom"/>
</dbReference>
<keyword evidence="9" id="KW-0645">Protease</keyword>
<feature type="transmembrane region" description="Helical" evidence="7">
    <location>
        <begin position="162"/>
        <end position="182"/>
    </location>
</feature>
<feature type="transmembrane region" description="Helical" evidence="7">
    <location>
        <begin position="136"/>
        <end position="156"/>
    </location>
</feature>
<keyword evidence="3 7" id="KW-0812">Transmembrane</keyword>
<evidence type="ECO:0000256" key="4">
    <source>
        <dbReference type="ARBA" id="ARBA00022801"/>
    </source>
</evidence>
<dbReference type="EC" id="3.4.21.105" evidence="9"/>
<comment type="similarity">
    <text evidence="2">Belongs to the peptidase S54 family.</text>
</comment>
<comment type="subcellular location">
    <subcellularLocation>
        <location evidence="1">Membrane</location>
        <topology evidence="1">Multi-pass membrane protein</topology>
    </subcellularLocation>
</comment>
<name>A0A1U7CQA3_9BACT</name>
<dbReference type="EMBL" id="CP019082">
    <property type="protein sequence ID" value="APW61124.1"/>
    <property type="molecule type" value="Genomic_DNA"/>
</dbReference>
<proteinExistence type="inferred from homology"/>
<feature type="transmembrane region" description="Helical" evidence="7">
    <location>
        <begin position="12"/>
        <end position="31"/>
    </location>
</feature>
<dbReference type="Pfam" id="PF01694">
    <property type="entry name" value="Rhomboid"/>
    <property type="match status" value="1"/>
</dbReference>
<dbReference type="GO" id="GO:0004252">
    <property type="term" value="F:serine-type endopeptidase activity"/>
    <property type="evidence" value="ECO:0007669"/>
    <property type="project" value="InterPro"/>
</dbReference>
<evidence type="ECO:0000313" key="9">
    <source>
        <dbReference type="EMBL" id="APW61124.1"/>
    </source>
</evidence>
<protein>
    <submittedName>
        <fullName evidence="9">Rhomboid protease GluP</fullName>
        <ecNumber evidence="9">3.4.21.105</ecNumber>
    </submittedName>
</protein>